<dbReference type="RefSeq" id="WP_154519652.1">
    <property type="nucleotide sequence ID" value="NZ_VUMT01000015.1"/>
</dbReference>
<dbReference type="EMBL" id="VUMT01000015">
    <property type="protein sequence ID" value="MSS64256.1"/>
    <property type="molecule type" value="Genomic_DNA"/>
</dbReference>
<gene>
    <name evidence="1" type="ORF">FYJ58_10270</name>
</gene>
<sequence>MKMSNYILLFFSICVAFYLPMNHYGMSVVEIGKEQLRYNRNLDNAVEDGLFQLVEKDSSKEIVLNKEKAEENFYQSLYCNFGIPTNRFQQERMKQCVPLLLITDKDGFYINVSRLKKNKNGVQVIEKCWSKKKPYLYTDRDYIYEFTLSNEIKLYNKKKELLIEGDYHDFAGKYPKSKILNRPAIFEEIRRKCIIGHLKEAMKDGLRLHNSVAKMLGVSYQFFFPTVAKEDWYRTIDDVSMLVIFQGYPWRSGNGYFNRYAIGGARIWKHSAYYVSLGENRKLYYHKEKCSKRGRRELKYSTKQECALNGAYPCEICRP</sequence>
<proteinExistence type="predicted"/>
<dbReference type="AlphaFoldDB" id="A0A6L5XZG2"/>
<reference evidence="1 2" key="1">
    <citation type="submission" date="2019-08" db="EMBL/GenBank/DDBJ databases">
        <title>In-depth cultivation of the pig gut microbiome towards novel bacterial diversity and tailored functional studies.</title>
        <authorList>
            <person name="Wylensek D."/>
            <person name="Hitch T.C.A."/>
            <person name="Clavel T."/>
        </authorList>
    </citation>
    <scope>NUCLEOTIDE SEQUENCE [LARGE SCALE GENOMIC DNA]</scope>
    <source>
        <strain evidence="1 2">WCA-693-APC-MOT-I</strain>
    </source>
</reference>
<dbReference type="Proteomes" id="UP000482209">
    <property type="component" value="Unassembled WGS sequence"/>
</dbReference>
<name>A0A6L5XZG2_9FIRM</name>
<comment type="caution">
    <text evidence="1">The sequence shown here is derived from an EMBL/GenBank/DDBJ whole genome shotgun (WGS) entry which is preliminary data.</text>
</comment>
<protein>
    <submittedName>
        <fullName evidence="1">Uncharacterized protein</fullName>
    </submittedName>
</protein>
<evidence type="ECO:0000313" key="1">
    <source>
        <dbReference type="EMBL" id="MSS64256.1"/>
    </source>
</evidence>
<keyword evidence="2" id="KW-1185">Reference proteome</keyword>
<accession>A0A6L5XZG2</accession>
<evidence type="ECO:0000313" key="2">
    <source>
        <dbReference type="Proteomes" id="UP000482209"/>
    </source>
</evidence>
<organism evidence="1 2">
    <name type="scientific">Velocimicrobium porci</name>
    <dbReference type="NCBI Taxonomy" id="2606634"/>
    <lineage>
        <taxon>Bacteria</taxon>
        <taxon>Bacillati</taxon>
        <taxon>Bacillota</taxon>
        <taxon>Clostridia</taxon>
        <taxon>Lachnospirales</taxon>
        <taxon>Lachnospiraceae</taxon>
        <taxon>Velocimicrobium</taxon>
    </lineage>
</organism>